<keyword evidence="3" id="KW-0132">Cell division</keyword>
<protein>
    <recommendedName>
        <fullName evidence="2">Anaphase-promoting complex subunit 5</fullName>
    </recommendedName>
    <alternativeName>
        <fullName evidence="7">Cyclosome subunit 5</fullName>
    </alternativeName>
</protein>
<reference evidence="12" key="2">
    <citation type="submission" date="2021-11" db="EMBL/GenBank/DDBJ databases">
        <authorList>
            <consortium name="Genoscope - CEA"/>
            <person name="William W."/>
        </authorList>
    </citation>
    <scope>NUCLEOTIDE SEQUENCE</scope>
</reference>
<dbReference type="SUPFAM" id="SSF48452">
    <property type="entry name" value="TPR-like"/>
    <property type="match status" value="1"/>
</dbReference>
<dbReference type="GO" id="GO:0051301">
    <property type="term" value="P:cell division"/>
    <property type="evidence" value="ECO:0007669"/>
    <property type="project" value="UniProtKB-KW"/>
</dbReference>
<dbReference type="Pfam" id="PF12862">
    <property type="entry name" value="ANAPC5"/>
    <property type="match status" value="1"/>
</dbReference>
<dbReference type="Gene3D" id="1.25.40.10">
    <property type="entry name" value="Tetratricopeptide repeat domain"/>
    <property type="match status" value="1"/>
</dbReference>
<feature type="compositionally biased region" description="Basic and acidic residues" evidence="9">
    <location>
        <begin position="30"/>
        <end position="42"/>
    </location>
</feature>
<organism evidence="11">
    <name type="scientific">Pelagomonas calceolata</name>
    <dbReference type="NCBI Taxonomy" id="35677"/>
    <lineage>
        <taxon>Eukaryota</taxon>
        <taxon>Sar</taxon>
        <taxon>Stramenopiles</taxon>
        <taxon>Ochrophyta</taxon>
        <taxon>Pelagophyceae</taxon>
        <taxon>Pelagomonadales</taxon>
        <taxon>Pelagomonadaceae</taxon>
        <taxon>Pelagomonas</taxon>
    </lineage>
</organism>
<dbReference type="EMBL" id="HBIW01013348">
    <property type="protein sequence ID" value="CAE0696021.1"/>
    <property type="molecule type" value="Transcribed_RNA"/>
</dbReference>
<dbReference type="OrthoDB" id="2504561at2759"/>
<evidence type="ECO:0000313" key="12">
    <source>
        <dbReference type="EMBL" id="CAH0365650.1"/>
    </source>
</evidence>
<dbReference type="InterPro" id="IPR037679">
    <property type="entry name" value="Apc5"/>
</dbReference>
<evidence type="ECO:0000313" key="11">
    <source>
        <dbReference type="EMBL" id="CAE0696021.1"/>
    </source>
</evidence>
<dbReference type="EMBL" id="CAKKNE010000001">
    <property type="protein sequence ID" value="CAH0365650.1"/>
    <property type="molecule type" value="Genomic_DNA"/>
</dbReference>
<evidence type="ECO:0000256" key="7">
    <source>
        <dbReference type="ARBA" id="ARBA00031069"/>
    </source>
</evidence>
<feature type="compositionally biased region" description="Basic and acidic residues" evidence="9">
    <location>
        <begin position="451"/>
        <end position="463"/>
    </location>
</feature>
<comment type="similarity">
    <text evidence="1">Belongs to the APC5 family.</text>
</comment>
<dbReference type="AlphaFoldDB" id="A0A7S4E887"/>
<dbReference type="GO" id="GO:0031145">
    <property type="term" value="P:anaphase-promoting complex-dependent catabolic process"/>
    <property type="evidence" value="ECO:0007669"/>
    <property type="project" value="TreeGrafter"/>
</dbReference>
<feature type="region of interest" description="Disordered" evidence="9">
    <location>
        <begin position="431"/>
        <end position="481"/>
    </location>
</feature>
<dbReference type="InterPro" id="IPR011990">
    <property type="entry name" value="TPR-like_helical_dom_sf"/>
</dbReference>
<dbReference type="GO" id="GO:0070979">
    <property type="term" value="P:protein K11-linked ubiquitination"/>
    <property type="evidence" value="ECO:0007669"/>
    <property type="project" value="TreeGrafter"/>
</dbReference>
<proteinExistence type="inferred from homology"/>
<dbReference type="InterPro" id="IPR026000">
    <property type="entry name" value="Apc5_dom"/>
</dbReference>
<evidence type="ECO:0000259" key="10">
    <source>
        <dbReference type="Pfam" id="PF12862"/>
    </source>
</evidence>
<feature type="compositionally biased region" description="Acidic residues" evidence="9">
    <location>
        <begin position="20"/>
        <end position="29"/>
    </location>
</feature>
<name>A0A7S4E887_9STRA</name>
<evidence type="ECO:0000256" key="3">
    <source>
        <dbReference type="ARBA" id="ARBA00022618"/>
    </source>
</evidence>
<accession>A0A7S4E887</accession>
<keyword evidence="13" id="KW-1185">Reference proteome</keyword>
<feature type="region of interest" description="Disordered" evidence="9">
    <location>
        <begin position="19"/>
        <end position="42"/>
    </location>
</feature>
<evidence type="ECO:0000256" key="5">
    <source>
        <dbReference type="ARBA" id="ARBA00022786"/>
    </source>
</evidence>
<keyword evidence="4" id="KW-0498">Mitosis</keyword>
<evidence type="ECO:0000256" key="2">
    <source>
        <dbReference type="ARBA" id="ARBA00016066"/>
    </source>
</evidence>
<evidence type="ECO:0000256" key="9">
    <source>
        <dbReference type="SAM" id="MobiDB-lite"/>
    </source>
</evidence>
<dbReference type="PANTHER" id="PTHR12830">
    <property type="entry name" value="ANAPHASE-PROMOTING COMPLEX SUBUNIT 5"/>
    <property type="match status" value="1"/>
</dbReference>
<keyword evidence="5" id="KW-0833">Ubl conjugation pathway</keyword>
<feature type="region of interest" description="Disordered" evidence="9">
    <location>
        <begin position="532"/>
        <end position="551"/>
    </location>
</feature>
<dbReference type="PANTHER" id="PTHR12830:SF9">
    <property type="entry name" value="ANAPHASE-PROMOTING COMPLEX SUBUNIT 5"/>
    <property type="match status" value="1"/>
</dbReference>
<dbReference type="Proteomes" id="UP000789595">
    <property type="component" value="Unassembled WGS sequence"/>
</dbReference>
<gene>
    <name evidence="11" type="ORF">PCAL00307_LOCUS11457</name>
    <name evidence="12" type="ORF">PECAL_1P20990</name>
</gene>
<reference evidence="11" key="1">
    <citation type="submission" date="2021-01" db="EMBL/GenBank/DDBJ databases">
        <authorList>
            <person name="Corre E."/>
            <person name="Pelletier E."/>
            <person name="Niang G."/>
            <person name="Scheremetjew M."/>
            <person name="Finn R."/>
            <person name="Kale V."/>
            <person name="Holt S."/>
            <person name="Cochrane G."/>
            <person name="Meng A."/>
            <person name="Brown T."/>
            <person name="Cohen L."/>
        </authorList>
    </citation>
    <scope>NUCLEOTIDE SEQUENCE</scope>
    <source>
        <strain evidence="11">CCMP1756</strain>
    </source>
</reference>
<evidence type="ECO:0000256" key="8">
    <source>
        <dbReference type="ARBA" id="ARBA00045696"/>
    </source>
</evidence>
<keyword evidence="6" id="KW-0131">Cell cycle</keyword>
<dbReference type="UniPathway" id="UPA00143"/>
<evidence type="ECO:0000313" key="13">
    <source>
        <dbReference type="Proteomes" id="UP000789595"/>
    </source>
</evidence>
<dbReference type="GO" id="GO:0045842">
    <property type="term" value="P:positive regulation of mitotic metaphase/anaphase transition"/>
    <property type="evidence" value="ECO:0007669"/>
    <property type="project" value="TreeGrafter"/>
</dbReference>
<dbReference type="GO" id="GO:0005680">
    <property type="term" value="C:anaphase-promoting complex"/>
    <property type="evidence" value="ECO:0007669"/>
    <property type="project" value="InterPro"/>
</dbReference>
<comment type="function">
    <text evidence="8">Component of the anaphase promoting complex/cyclosome (APC/C), a cell cycle-regulated E3 ubiquitin ligase that controls progression through mitosis and the G1 phase of the cell cycle. The APC/C complex acts by mediating ubiquitination and subsequent degradation of target proteins: it mainly mediates the formation of 'Lys-11'-linked polyubiquitin chains and, to a lower extent, the formation of 'Lys-48'- and 'Lys-63'-linked polyubiquitin chains. The APC/C complex catalyzes assembly of branched 'Lys-11'-/'Lys-48'-linked branched ubiquitin chains on target proteins.</text>
</comment>
<sequence>MASPQHLGVALALGLLLPRDEDDMDDDDDRAPRPRVEDTEDDSSKHQLACWVLRETRFVGSVDEASKRLPWAATRQRLASSFVDPALGEEVAVYCTQQLVALAEAPDGVVDLLDDMRSWLRPEKNEDDEEPMEREHFLAPDSLFGVFVRRSLLDATETHFDGVARTYDRVCEYVRRYQENDDSGAFYASLLTRRDLDLFLERRILAAASVCGSVTLEETELECSKIEALEPDLPRSSYLRFVASLYGREYLGALDHLHRYFDYAGSRGGPVSPNDEKGARGVVQYAALNLACLHARFGHARLASCALDEAVRVAQQRHDHACVTFALGWLRYVDIREAEYEAETYGPPLPGESTHTVDALSLQRCAKRAKQLGLRELESAALLCFARDALDYARTDECYEQEVLTRAYTPSKASRATLAAWKLAEDAAMFEAPGPRDGPDTSMLMQTPQQRLERERKERREGQQDPQGLPKDCEIKDRSTVATNPTEGSIFRARCRRFMVQAAINGHNQFKRAQALEGKALLQAEERYLQGQRRRRGLDENDSSGDLPEDRAPCVPRELACVDIAFECLFGDFDAGDMTHELGEGLKPPSDVPPSEHLPADPDGSLRAASEAATAKALGLDLEDIEVPKREEHENHIGPPGLNVAYDIALKKLEENRCPNKGASNIVERAQYLLRFEWAVHRHALRRAAALHEALLGVSPRQSDYDVECHVEALRCDLRLSVARDDYERAVKGAAKLERICGNRGLWALQAKLLCDRSKWLLDGCPQEPVPAMNPALRALALCEQWALDALHAEATLRLALVQLGLGNIPKARDAFQQCQLKILEQSHVDVQGDLWYALAQCELEEKAYALRHRQEGRNDVFENVDVKDFRKVIFFYKRALECYSYVQHRKRMQDCHYFLARTYHQLEEDPAMMRLRDHHAKRALELQADMNRAVADFEDLPCMWIIDE</sequence>
<evidence type="ECO:0000256" key="4">
    <source>
        <dbReference type="ARBA" id="ARBA00022776"/>
    </source>
</evidence>
<evidence type="ECO:0000256" key="1">
    <source>
        <dbReference type="ARBA" id="ARBA00007450"/>
    </source>
</evidence>
<evidence type="ECO:0000256" key="6">
    <source>
        <dbReference type="ARBA" id="ARBA00023306"/>
    </source>
</evidence>
<feature type="domain" description="Anaphase-promoting complex subunit 5" evidence="10">
    <location>
        <begin position="238"/>
        <end position="330"/>
    </location>
</feature>
<feature type="region of interest" description="Disordered" evidence="9">
    <location>
        <begin position="580"/>
        <end position="605"/>
    </location>
</feature>